<dbReference type="AlphaFoldDB" id="A0A7I8VXK4"/>
<reference evidence="1 2" key="1">
    <citation type="submission" date="2020-08" db="EMBL/GenBank/DDBJ databases">
        <authorList>
            <person name="Hejnol A."/>
        </authorList>
    </citation>
    <scope>NUCLEOTIDE SEQUENCE [LARGE SCALE GENOMIC DNA]</scope>
</reference>
<accession>A0A7I8VXK4</accession>
<gene>
    <name evidence="1" type="ORF">DGYR_LOCUS8352</name>
</gene>
<evidence type="ECO:0000313" key="1">
    <source>
        <dbReference type="EMBL" id="CAD5120234.1"/>
    </source>
</evidence>
<dbReference type="Proteomes" id="UP000549394">
    <property type="component" value="Unassembled WGS sequence"/>
</dbReference>
<protein>
    <submittedName>
        <fullName evidence="1">DgyrCDS8806</fullName>
    </submittedName>
</protein>
<dbReference type="EMBL" id="CAJFCJ010000012">
    <property type="protein sequence ID" value="CAD5120234.1"/>
    <property type="molecule type" value="Genomic_DNA"/>
</dbReference>
<evidence type="ECO:0000313" key="2">
    <source>
        <dbReference type="Proteomes" id="UP000549394"/>
    </source>
</evidence>
<comment type="caution">
    <text evidence="1">The sequence shown here is derived from an EMBL/GenBank/DDBJ whole genome shotgun (WGS) entry which is preliminary data.</text>
</comment>
<proteinExistence type="predicted"/>
<keyword evidence="2" id="KW-1185">Reference proteome</keyword>
<name>A0A7I8VXK4_9ANNE</name>
<organism evidence="1 2">
    <name type="scientific">Dimorphilus gyrociliatus</name>
    <dbReference type="NCBI Taxonomy" id="2664684"/>
    <lineage>
        <taxon>Eukaryota</taxon>
        <taxon>Metazoa</taxon>
        <taxon>Spiralia</taxon>
        <taxon>Lophotrochozoa</taxon>
        <taxon>Annelida</taxon>
        <taxon>Polychaeta</taxon>
        <taxon>Polychaeta incertae sedis</taxon>
        <taxon>Dinophilidae</taxon>
        <taxon>Dimorphilus</taxon>
    </lineage>
</organism>
<sequence>MSEENSIPLFLWDKAILKNKIRKIKVIHPPDLFSLYAVLHHLKESERRFVAYSLNTSGKNFQQTTKDDFYVKELKKLTNKYDEGEENLEDTFKPGSNVAIYTANLLKPKTAHELSKWKTAGKILTKQKRNKTIADITQEFLRRVAIKKNNEKNTETASVSSLDELNQLKAEKSIDRPTLNNEVISHINALNNIKPIYTNKKWAKGDFVDIGGRIKTNL</sequence>